<dbReference type="CDD" id="cd05233">
    <property type="entry name" value="SDR_c"/>
    <property type="match status" value="1"/>
</dbReference>
<gene>
    <name evidence="3" type="ORF">S01H1_28539</name>
</gene>
<dbReference type="PANTHER" id="PTHR42760">
    <property type="entry name" value="SHORT-CHAIN DEHYDROGENASES/REDUCTASES FAMILY MEMBER"/>
    <property type="match status" value="1"/>
</dbReference>
<proteinExistence type="inferred from homology"/>
<reference evidence="3" key="1">
    <citation type="journal article" date="2014" name="Front. Microbiol.">
        <title>High frequency of phylogenetically diverse reductive dehalogenase-homologous genes in deep subseafloor sedimentary metagenomes.</title>
        <authorList>
            <person name="Kawai M."/>
            <person name="Futagami T."/>
            <person name="Toyoda A."/>
            <person name="Takaki Y."/>
            <person name="Nishi S."/>
            <person name="Hori S."/>
            <person name="Arai W."/>
            <person name="Tsubouchi T."/>
            <person name="Morono Y."/>
            <person name="Uchiyama I."/>
            <person name="Ito T."/>
            <person name="Fujiyama A."/>
            <person name="Inagaki F."/>
            <person name="Takami H."/>
        </authorList>
    </citation>
    <scope>NUCLEOTIDE SEQUENCE</scope>
    <source>
        <strain evidence="3">Expedition CK06-06</strain>
    </source>
</reference>
<dbReference type="SUPFAM" id="SSF51735">
    <property type="entry name" value="NAD(P)-binding Rossmann-fold domains"/>
    <property type="match status" value="1"/>
</dbReference>
<dbReference type="Gene3D" id="3.40.50.720">
    <property type="entry name" value="NAD(P)-binding Rossmann-like Domain"/>
    <property type="match status" value="1"/>
</dbReference>
<name>X0VBA3_9ZZZZ</name>
<dbReference type="GO" id="GO:0048038">
    <property type="term" value="F:quinone binding"/>
    <property type="evidence" value="ECO:0007669"/>
    <property type="project" value="TreeGrafter"/>
</dbReference>
<dbReference type="FunFam" id="3.40.50.720:FF:000084">
    <property type="entry name" value="Short-chain dehydrogenase reductase"/>
    <property type="match status" value="1"/>
</dbReference>
<protein>
    <recommendedName>
        <fullName evidence="4">Oxidoreductase</fullName>
    </recommendedName>
</protein>
<dbReference type="InterPro" id="IPR020904">
    <property type="entry name" value="Sc_DH/Rdtase_CS"/>
</dbReference>
<dbReference type="GO" id="GO:0016616">
    <property type="term" value="F:oxidoreductase activity, acting on the CH-OH group of donors, NAD or NADP as acceptor"/>
    <property type="evidence" value="ECO:0007669"/>
    <property type="project" value="TreeGrafter"/>
</dbReference>
<dbReference type="PANTHER" id="PTHR42760:SF133">
    <property type="entry name" value="3-OXOACYL-[ACYL-CARRIER-PROTEIN] REDUCTASE"/>
    <property type="match status" value="1"/>
</dbReference>
<evidence type="ECO:0000256" key="1">
    <source>
        <dbReference type="ARBA" id="ARBA00006484"/>
    </source>
</evidence>
<evidence type="ECO:0000256" key="2">
    <source>
        <dbReference type="ARBA" id="ARBA00023002"/>
    </source>
</evidence>
<dbReference type="EMBL" id="BARS01017449">
    <property type="protein sequence ID" value="GAF97890.1"/>
    <property type="molecule type" value="Genomic_DNA"/>
</dbReference>
<sequence>MRGLKDRRVLITGGASGIGAATAERFLNEGACVVVLDCNDKGLSDIKKELPSLFATINADVSDVDDVTHAFSELDRLLGGLDVLINNAGISFRKPVTEITPQQWCRVIAVNLNGVFFVAQQAARRMLVSGGGVILNMGSTNGIVGYPFYADYNASKAGVIELTRSMALELAPKVRVNAVCPGFILTPMQRAEYTPEMLRAFENKVPLKRVGRPEEVAALFAFLASSDAAFITGHCFPIDGGEIIGGLASQG</sequence>
<dbReference type="GO" id="GO:0006633">
    <property type="term" value="P:fatty acid biosynthetic process"/>
    <property type="evidence" value="ECO:0007669"/>
    <property type="project" value="TreeGrafter"/>
</dbReference>
<dbReference type="PRINTS" id="PR00080">
    <property type="entry name" value="SDRFAMILY"/>
</dbReference>
<dbReference type="InterPro" id="IPR002347">
    <property type="entry name" value="SDR_fam"/>
</dbReference>
<dbReference type="NCBIfam" id="NF005559">
    <property type="entry name" value="PRK07231.1"/>
    <property type="match status" value="1"/>
</dbReference>
<evidence type="ECO:0008006" key="4">
    <source>
        <dbReference type="Google" id="ProtNLM"/>
    </source>
</evidence>
<dbReference type="InterPro" id="IPR036291">
    <property type="entry name" value="NAD(P)-bd_dom_sf"/>
</dbReference>
<dbReference type="AlphaFoldDB" id="X0VBA3"/>
<organism evidence="3">
    <name type="scientific">marine sediment metagenome</name>
    <dbReference type="NCBI Taxonomy" id="412755"/>
    <lineage>
        <taxon>unclassified sequences</taxon>
        <taxon>metagenomes</taxon>
        <taxon>ecological metagenomes</taxon>
    </lineage>
</organism>
<evidence type="ECO:0000313" key="3">
    <source>
        <dbReference type="EMBL" id="GAF97890.1"/>
    </source>
</evidence>
<accession>X0VBA3</accession>
<dbReference type="Pfam" id="PF13561">
    <property type="entry name" value="adh_short_C2"/>
    <property type="match status" value="1"/>
</dbReference>
<dbReference type="PRINTS" id="PR00081">
    <property type="entry name" value="GDHRDH"/>
</dbReference>
<dbReference type="PROSITE" id="PS00061">
    <property type="entry name" value="ADH_SHORT"/>
    <property type="match status" value="1"/>
</dbReference>
<dbReference type="NCBIfam" id="NF009466">
    <property type="entry name" value="PRK12826.1-2"/>
    <property type="match status" value="1"/>
</dbReference>
<keyword evidence="2" id="KW-0560">Oxidoreductase</keyword>
<comment type="caution">
    <text evidence="3">The sequence shown here is derived from an EMBL/GenBank/DDBJ whole genome shotgun (WGS) entry which is preliminary data.</text>
</comment>
<comment type="similarity">
    <text evidence="1">Belongs to the short-chain dehydrogenases/reductases (SDR) family.</text>
</comment>